<name>A0ABD3N0A5_9STRA</name>
<dbReference type="InterPro" id="IPR013083">
    <property type="entry name" value="Znf_RING/FYVE/PHD"/>
</dbReference>
<proteinExistence type="predicted"/>
<feature type="region of interest" description="Disordered" evidence="1">
    <location>
        <begin position="410"/>
        <end position="442"/>
    </location>
</feature>
<evidence type="ECO:0000259" key="2">
    <source>
        <dbReference type="SMART" id="SM00504"/>
    </source>
</evidence>
<feature type="domain" description="U-box" evidence="2">
    <location>
        <begin position="63"/>
        <end position="126"/>
    </location>
</feature>
<gene>
    <name evidence="3" type="ORF">ACHAWO_013117</name>
</gene>
<dbReference type="CDD" id="cd16655">
    <property type="entry name" value="RING-Ubox_WDSUB1-like"/>
    <property type="match status" value="1"/>
</dbReference>
<dbReference type="InterPro" id="IPR052085">
    <property type="entry name" value="WD-SAM-U-box"/>
</dbReference>
<sequence>MSSIPTQITTAKVFRMETREAKHDNSDEDSCTEVLSMSSSSDLSTDARSTSFPPNTSINFPSYFLCPITNNVMLDPVIDKEGNTFERQAILRWLVLYDQASPLTGNSVKVEELNTDTVVKSAIEKCRKDAWVRYILDFEKDGSTSPRSNKQVMKKQDAESNSISPGSVSSGKKKLHVNRMNSEQVVSKSPIKQDKPKIQVERMPSLPINVESKKKNKVTPSPPPKAPSAPKLMIPPPPPPKTKRTHSNKSSHSETKSLSEATPVTQSITITPAMSSNISACSNITFLPHNGWAVQLGVHKIVCSSPGLAVTTDIHRRSTAVKRKVVDINGKIAQKDLILPPGSYVEILETQVHGGRVRGRIAWEEDEDLLPIPKDVLKKKRSFLKRKKKKPQESKSTILHGWISLQWEEEEDAEENQQVKESQSNKGISNQDHRITDEDEGPWTEPIPLGVYRITFSAGLPLRETPERDSLVLDKLERGRCVEVVETQVKGDRVRARCIVPPMPNEDGTVAGKFQSGWISLLNAMTGASGAQPVPLGAYVAVAESGCVITEGGRLDSKVKGNLSPGSCIEVVATRIEEGVVRGLIAAGGHVTLFVPTGRTDRSGAQREGGRMFAMPVPLGTYQIIQNGVNITTGISSASPVSVKLKQDACAEIVETRVEDGRVRGRISAVGYGGISKEARGWIDLFEPTCRWAKIVCFQGVHADGFAHDGGLWGSIKEPIRDSVEEKYDGLDDKGKFCVGMGVGFCGTKLAIRTTVRAAKTFGAAYIAFEALEYAGLLKEARADKENRALLERSRVYVLKTIDGIRHDIRETLNPARIRKRIDEGLKNDKPGTVGCVAGTFLGCLL</sequence>
<dbReference type="EMBL" id="JALLPJ020001337">
    <property type="protein sequence ID" value="KAL3769097.1"/>
    <property type="molecule type" value="Genomic_DNA"/>
</dbReference>
<dbReference type="Proteomes" id="UP001530400">
    <property type="component" value="Unassembled WGS sequence"/>
</dbReference>
<dbReference type="InterPro" id="IPR003613">
    <property type="entry name" value="Ubox_domain"/>
</dbReference>
<dbReference type="PANTHER" id="PTHR46573">
    <property type="entry name" value="WD REPEAT, SAM AND U-BOX DOMAIN-CONTAINING PROTEIN 1"/>
    <property type="match status" value="1"/>
</dbReference>
<dbReference type="Gene3D" id="3.30.40.10">
    <property type="entry name" value="Zinc/RING finger domain, C3HC4 (zinc finger)"/>
    <property type="match status" value="1"/>
</dbReference>
<dbReference type="SMART" id="SM00504">
    <property type="entry name" value="Ubox"/>
    <property type="match status" value="1"/>
</dbReference>
<dbReference type="SUPFAM" id="SSF57850">
    <property type="entry name" value="RING/U-box"/>
    <property type="match status" value="1"/>
</dbReference>
<feature type="compositionally biased region" description="Low complexity" evidence="1">
    <location>
        <begin position="160"/>
        <end position="170"/>
    </location>
</feature>
<feature type="compositionally biased region" description="Basic and acidic residues" evidence="1">
    <location>
        <begin position="191"/>
        <end position="200"/>
    </location>
</feature>
<evidence type="ECO:0000256" key="1">
    <source>
        <dbReference type="SAM" id="MobiDB-lite"/>
    </source>
</evidence>
<evidence type="ECO:0000313" key="4">
    <source>
        <dbReference type="Proteomes" id="UP001530400"/>
    </source>
</evidence>
<dbReference type="AlphaFoldDB" id="A0ABD3N0A5"/>
<keyword evidence="4" id="KW-1185">Reference proteome</keyword>
<dbReference type="PANTHER" id="PTHR46573:SF1">
    <property type="entry name" value="WD REPEAT, SAM AND U-BOX DOMAIN-CONTAINING PROTEIN 1"/>
    <property type="match status" value="1"/>
</dbReference>
<accession>A0ABD3N0A5</accession>
<comment type="caution">
    <text evidence="3">The sequence shown here is derived from an EMBL/GenBank/DDBJ whole genome shotgun (WGS) entry which is preliminary data.</text>
</comment>
<feature type="compositionally biased region" description="Pro residues" evidence="1">
    <location>
        <begin position="220"/>
        <end position="240"/>
    </location>
</feature>
<protein>
    <recommendedName>
        <fullName evidence="2">U-box domain-containing protein</fullName>
    </recommendedName>
</protein>
<organism evidence="3 4">
    <name type="scientific">Cyclotella atomus</name>
    <dbReference type="NCBI Taxonomy" id="382360"/>
    <lineage>
        <taxon>Eukaryota</taxon>
        <taxon>Sar</taxon>
        <taxon>Stramenopiles</taxon>
        <taxon>Ochrophyta</taxon>
        <taxon>Bacillariophyta</taxon>
        <taxon>Coscinodiscophyceae</taxon>
        <taxon>Thalassiosirophycidae</taxon>
        <taxon>Stephanodiscales</taxon>
        <taxon>Stephanodiscaceae</taxon>
        <taxon>Cyclotella</taxon>
    </lineage>
</organism>
<evidence type="ECO:0000313" key="3">
    <source>
        <dbReference type="EMBL" id="KAL3769097.1"/>
    </source>
</evidence>
<reference evidence="3 4" key="1">
    <citation type="submission" date="2024-10" db="EMBL/GenBank/DDBJ databases">
        <title>Updated reference genomes for cyclostephanoid diatoms.</title>
        <authorList>
            <person name="Roberts W.R."/>
            <person name="Alverson A.J."/>
        </authorList>
    </citation>
    <scope>NUCLEOTIDE SEQUENCE [LARGE SCALE GENOMIC DNA]</scope>
    <source>
        <strain evidence="3 4">AJA010-31</strain>
    </source>
</reference>
<feature type="region of interest" description="Disordered" evidence="1">
    <location>
        <begin position="142"/>
        <end position="263"/>
    </location>
</feature>
<dbReference type="Pfam" id="PF04564">
    <property type="entry name" value="U-box"/>
    <property type="match status" value="1"/>
</dbReference>